<proteinExistence type="predicted"/>
<reference evidence="2" key="1">
    <citation type="submission" date="2013-10" db="EMBL/GenBank/DDBJ databases">
        <title>Genome sequencing of Onchocerca volvulus.</title>
        <authorList>
            <person name="Cotton J."/>
            <person name="Tsai J."/>
            <person name="Stanley E."/>
            <person name="Tracey A."/>
            <person name="Holroyd N."/>
            <person name="Lustigman S."/>
            <person name="Berriman M."/>
        </authorList>
    </citation>
    <scope>NUCLEOTIDE SEQUENCE</scope>
</reference>
<evidence type="ECO:0000313" key="1">
    <source>
        <dbReference type="EnsemblMetazoa" id="OVOC3075.1"/>
    </source>
</evidence>
<organism evidence="1 2">
    <name type="scientific">Onchocerca volvulus</name>
    <dbReference type="NCBI Taxonomy" id="6282"/>
    <lineage>
        <taxon>Eukaryota</taxon>
        <taxon>Metazoa</taxon>
        <taxon>Ecdysozoa</taxon>
        <taxon>Nematoda</taxon>
        <taxon>Chromadorea</taxon>
        <taxon>Rhabditida</taxon>
        <taxon>Spirurina</taxon>
        <taxon>Spiruromorpha</taxon>
        <taxon>Filarioidea</taxon>
        <taxon>Onchocercidae</taxon>
        <taxon>Onchocerca</taxon>
    </lineage>
</organism>
<accession>A0A8R1XYR8</accession>
<name>A0A8R1XYR8_ONCVO</name>
<dbReference type="AlphaFoldDB" id="A0A8R1XYR8"/>
<dbReference type="EMBL" id="CMVM020000076">
    <property type="status" value="NOT_ANNOTATED_CDS"/>
    <property type="molecule type" value="Genomic_DNA"/>
</dbReference>
<dbReference type="Proteomes" id="UP000024404">
    <property type="component" value="Unassembled WGS sequence"/>
</dbReference>
<reference evidence="1" key="2">
    <citation type="submission" date="2022-06" db="UniProtKB">
        <authorList>
            <consortium name="EnsemblMetazoa"/>
        </authorList>
    </citation>
    <scope>IDENTIFICATION</scope>
</reference>
<keyword evidence="2" id="KW-1185">Reference proteome</keyword>
<dbReference type="EnsemblMetazoa" id="OVOC3075.1">
    <property type="protein sequence ID" value="OVOC3075.1"/>
    <property type="gene ID" value="WBGene00239884"/>
</dbReference>
<sequence length="92" mass="10717">MKMSARGIGKDNCHFCINLHCTISCNTTFNICDYYFRKFCEGNEKLEGQECGNWSSRVVKDQLRIIIKVDLLVNTQCQPPRSILWRLNEKAE</sequence>
<protein>
    <submittedName>
        <fullName evidence="1">Uncharacterized protein</fullName>
    </submittedName>
</protein>
<evidence type="ECO:0000313" key="2">
    <source>
        <dbReference type="Proteomes" id="UP000024404"/>
    </source>
</evidence>